<dbReference type="GO" id="GO:0032259">
    <property type="term" value="P:methylation"/>
    <property type="evidence" value="ECO:0007669"/>
    <property type="project" value="UniProtKB-KW"/>
</dbReference>
<keyword evidence="4 11" id="KW-0812">Transmembrane</keyword>
<evidence type="ECO:0000256" key="10">
    <source>
        <dbReference type="SAM" id="MobiDB-lite"/>
    </source>
</evidence>
<evidence type="ECO:0000313" key="12">
    <source>
        <dbReference type="EMBL" id="KAE8100507.1"/>
    </source>
</evidence>
<keyword evidence="13" id="KW-1185">Reference proteome</keyword>
<dbReference type="AlphaFoldDB" id="A0A5N6RPW8"/>
<evidence type="ECO:0000256" key="8">
    <source>
        <dbReference type="ARBA" id="ARBA00023180"/>
    </source>
</evidence>
<dbReference type="PANTHER" id="PTHR10108">
    <property type="entry name" value="SAM-DEPENDENT METHYLTRANSFERASE"/>
    <property type="match status" value="1"/>
</dbReference>
<dbReference type="PANTHER" id="PTHR10108:SF1141">
    <property type="entry name" value="METHYLTRANSFERASE PMT24-RELATED"/>
    <property type="match status" value="1"/>
</dbReference>
<accession>A0A5N6RPW8</accession>
<feature type="compositionally biased region" description="Basic and acidic residues" evidence="10">
    <location>
        <begin position="126"/>
        <end position="155"/>
    </location>
</feature>
<dbReference type="InterPro" id="IPR004159">
    <property type="entry name" value="Put_SAM_MeTrfase"/>
</dbReference>
<keyword evidence="7 11" id="KW-0472">Membrane</keyword>
<dbReference type="GO" id="GO:0005768">
    <property type="term" value="C:endosome"/>
    <property type="evidence" value="ECO:0007669"/>
    <property type="project" value="TreeGrafter"/>
</dbReference>
<dbReference type="Pfam" id="PF03141">
    <property type="entry name" value="Methyltransf_29"/>
    <property type="match status" value="1"/>
</dbReference>
<dbReference type="GO" id="GO:0008168">
    <property type="term" value="F:methyltransferase activity"/>
    <property type="evidence" value="ECO:0007669"/>
    <property type="project" value="UniProtKB-KW"/>
</dbReference>
<feature type="region of interest" description="Disordered" evidence="10">
    <location>
        <begin position="201"/>
        <end position="232"/>
    </location>
</feature>
<feature type="compositionally biased region" description="Acidic residues" evidence="10">
    <location>
        <begin position="115"/>
        <end position="125"/>
    </location>
</feature>
<keyword evidence="6 11" id="KW-1133">Transmembrane helix</keyword>
<feature type="compositionally biased region" description="Polar residues" evidence="10">
    <location>
        <begin position="201"/>
        <end position="217"/>
    </location>
</feature>
<evidence type="ECO:0000256" key="4">
    <source>
        <dbReference type="ARBA" id="ARBA00022692"/>
    </source>
</evidence>
<dbReference type="Gene3D" id="3.40.50.150">
    <property type="entry name" value="Vaccinia Virus protein VP39"/>
    <property type="match status" value="1"/>
</dbReference>
<dbReference type="CDD" id="cd02440">
    <property type="entry name" value="AdoMet_MTases"/>
    <property type="match status" value="1"/>
</dbReference>
<comment type="similarity">
    <text evidence="1">Belongs to the methyltransferase superfamily.</text>
</comment>
<keyword evidence="8" id="KW-0325">Glycoprotein</keyword>
<evidence type="ECO:0000256" key="6">
    <source>
        <dbReference type="ARBA" id="ARBA00022989"/>
    </source>
</evidence>
<name>A0A5N6RPW8_9ROSI</name>
<evidence type="ECO:0000313" key="13">
    <source>
        <dbReference type="Proteomes" id="UP000327013"/>
    </source>
</evidence>
<feature type="compositionally biased region" description="Polar residues" evidence="10">
    <location>
        <begin position="82"/>
        <end position="91"/>
    </location>
</feature>
<proteinExistence type="inferred from homology"/>
<evidence type="ECO:0000256" key="2">
    <source>
        <dbReference type="ARBA" id="ARBA00022603"/>
    </source>
</evidence>
<feature type="transmembrane region" description="Helical" evidence="11">
    <location>
        <begin position="21"/>
        <end position="38"/>
    </location>
</feature>
<comment type="subcellular location">
    <subcellularLocation>
        <location evidence="9">Endomembrane system</location>
        <topology evidence="9">Single-pass type II membrane protein</topology>
    </subcellularLocation>
</comment>
<dbReference type="OrthoDB" id="2013972at2759"/>
<protein>
    <recommendedName>
        <fullName evidence="14">Methyltransferase</fullName>
    </recommendedName>
</protein>
<dbReference type="FunFam" id="3.40.50.150:FF:000084">
    <property type="entry name" value="probable methyltransferase PMT23"/>
    <property type="match status" value="1"/>
</dbReference>
<dbReference type="Proteomes" id="UP000327013">
    <property type="component" value="Chromosome 7"/>
</dbReference>
<evidence type="ECO:0000256" key="1">
    <source>
        <dbReference type="ARBA" id="ARBA00008361"/>
    </source>
</evidence>
<dbReference type="GO" id="GO:0005802">
    <property type="term" value="C:trans-Golgi network"/>
    <property type="evidence" value="ECO:0007669"/>
    <property type="project" value="TreeGrafter"/>
</dbReference>
<keyword evidence="5" id="KW-0735">Signal-anchor</keyword>
<evidence type="ECO:0000256" key="5">
    <source>
        <dbReference type="ARBA" id="ARBA00022968"/>
    </source>
</evidence>
<evidence type="ECO:0000256" key="3">
    <source>
        <dbReference type="ARBA" id="ARBA00022679"/>
    </source>
</evidence>
<keyword evidence="2" id="KW-0489">Methyltransferase</keyword>
<sequence>MAQGKYSRGDGRKSSSYCSTVSIVVFVVFCLVGIWTFMSSMVPVQNSDLTSEEPVSQVKQMVTGNDSRQDISGGLLEDPTNGDGNTRNDQNIVEKESGNTVNENQEEVVIKESSDSEQTESEERLDENKSESVEGEKKSEMKESQEGTKQEDKVHGQTVEEANEQNQDKHSKNNAAENNMEIQENDRGSDEVFPTGAQSELLNETTTQDGAWSTQARESQNEKESQQSSITKNQSGYSWKVCKVTAGPDYIPCLDNWQAIRKLPGMGHYEHRERHCPDEAPTCLVPLPEGYRSPVKWPTSREKIWYYNVPHTKLAEVKGHQNWVKVTGEYLSFPGGGTQFINGALHYIDFIQKSLPAIAWGKRSRVILDVGCGVASFGGFLFERDVVSMSFAPKDEHEAQVQFALERGIPAILSVMGTKRLLFPSAVFDLIHCARCRVPWHIEGGKLLLELNRVLRPGGYFVWSATPVYRKDSENVGIWKEMSKLTKSMCWDLVVIGKDKLNDVSAAIYRKPTSNVCYEKRPQNEPPLCKESDDPNAAWNVPLQACMHKVPVDASERGSRWPEQWPQRLEKPPYWLNSQVGVYGKGAPEDFTADYKHWKNVVSHSYLSGMGINWSSVRNVMDMNAVYGGFAAALKGLKVWVMNVVPIDSPDTLPIIYERGLFGMYHDWCQSFNTYPRTYDLLHADHVFSSIKKRCKLMAVVAEADRILRPEGKLIIRDNVETIGEIENVAKSLHWEIRLIYSKDNEGLLCVQKTMWRPTETETIMSAIA</sequence>
<gene>
    <name evidence="12" type="ORF">FH972_018403</name>
</gene>
<evidence type="ECO:0000256" key="7">
    <source>
        <dbReference type="ARBA" id="ARBA00023136"/>
    </source>
</evidence>
<dbReference type="SUPFAM" id="SSF53335">
    <property type="entry name" value="S-adenosyl-L-methionine-dependent methyltransferases"/>
    <property type="match status" value="2"/>
</dbReference>
<evidence type="ECO:0008006" key="14">
    <source>
        <dbReference type="Google" id="ProtNLM"/>
    </source>
</evidence>
<evidence type="ECO:0000256" key="11">
    <source>
        <dbReference type="SAM" id="Phobius"/>
    </source>
</evidence>
<organism evidence="12 13">
    <name type="scientific">Carpinus fangiana</name>
    <dbReference type="NCBI Taxonomy" id="176857"/>
    <lineage>
        <taxon>Eukaryota</taxon>
        <taxon>Viridiplantae</taxon>
        <taxon>Streptophyta</taxon>
        <taxon>Embryophyta</taxon>
        <taxon>Tracheophyta</taxon>
        <taxon>Spermatophyta</taxon>
        <taxon>Magnoliopsida</taxon>
        <taxon>eudicotyledons</taxon>
        <taxon>Gunneridae</taxon>
        <taxon>Pentapetalae</taxon>
        <taxon>rosids</taxon>
        <taxon>fabids</taxon>
        <taxon>Fagales</taxon>
        <taxon>Betulaceae</taxon>
        <taxon>Carpinus</taxon>
    </lineage>
</organism>
<evidence type="ECO:0000256" key="9">
    <source>
        <dbReference type="ARBA" id="ARBA00060399"/>
    </source>
</evidence>
<dbReference type="EMBL" id="CM017327">
    <property type="protein sequence ID" value="KAE8100507.1"/>
    <property type="molecule type" value="Genomic_DNA"/>
</dbReference>
<keyword evidence="3" id="KW-0808">Transferase</keyword>
<dbReference type="InterPro" id="IPR029063">
    <property type="entry name" value="SAM-dependent_MTases_sf"/>
</dbReference>
<feature type="region of interest" description="Disordered" evidence="10">
    <location>
        <begin position="65"/>
        <end position="175"/>
    </location>
</feature>
<reference evidence="12 13" key="1">
    <citation type="submission" date="2019-06" db="EMBL/GenBank/DDBJ databases">
        <title>A chromosomal-level reference genome of Carpinus fangiana (Coryloideae, Betulaceae).</title>
        <authorList>
            <person name="Yang X."/>
            <person name="Wang Z."/>
            <person name="Zhang L."/>
            <person name="Hao G."/>
            <person name="Liu J."/>
            <person name="Yang Y."/>
        </authorList>
    </citation>
    <scope>NUCLEOTIDE SEQUENCE [LARGE SCALE GENOMIC DNA]</scope>
    <source>
        <strain evidence="12">Cfa_2016G</strain>
        <tissue evidence="12">Leaf</tissue>
    </source>
</reference>